<name>A0A9D4BDL1_DREPO</name>
<organism evidence="2 3">
    <name type="scientific">Dreissena polymorpha</name>
    <name type="common">Zebra mussel</name>
    <name type="synonym">Mytilus polymorpha</name>
    <dbReference type="NCBI Taxonomy" id="45954"/>
    <lineage>
        <taxon>Eukaryota</taxon>
        <taxon>Metazoa</taxon>
        <taxon>Spiralia</taxon>
        <taxon>Lophotrochozoa</taxon>
        <taxon>Mollusca</taxon>
        <taxon>Bivalvia</taxon>
        <taxon>Autobranchia</taxon>
        <taxon>Heteroconchia</taxon>
        <taxon>Euheterodonta</taxon>
        <taxon>Imparidentia</taxon>
        <taxon>Neoheterodontei</taxon>
        <taxon>Myida</taxon>
        <taxon>Dreissenoidea</taxon>
        <taxon>Dreissenidae</taxon>
        <taxon>Dreissena</taxon>
    </lineage>
</organism>
<protein>
    <submittedName>
        <fullName evidence="2">Uncharacterized protein</fullName>
    </submittedName>
</protein>
<feature type="region of interest" description="Disordered" evidence="1">
    <location>
        <begin position="140"/>
        <end position="162"/>
    </location>
</feature>
<gene>
    <name evidence="2" type="ORF">DPMN_192389</name>
</gene>
<comment type="caution">
    <text evidence="2">The sequence shown here is derived from an EMBL/GenBank/DDBJ whole genome shotgun (WGS) entry which is preliminary data.</text>
</comment>
<reference evidence="2" key="1">
    <citation type="journal article" date="2019" name="bioRxiv">
        <title>The Genome of the Zebra Mussel, Dreissena polymorpha: A Resource for Invasive Species Research.</title>
        <authorList>
            <person name="McCartney M.A."/>
            <person name="Auch B."/>
            <person name="Kono T."/>
            <person name="Mallez S."/>
            <person name="Zhang Y."/>
            <person name="Obille A."/>
            <person name="Becker A."/>
            <person name="Abrahante J.E."/>
            <person name="Garbe J."/>
            <person name="Badalamenti J.P."/>
            <person name="Herman A."/>
            <person name="Mangelson H."/>
            <person name="Liachko I."/>
            <person name="Sullivan S."/>
            <person name="Sone E.D."/>
            <person name="Koren S."/>
            <person name="Silverstein K.A.T."/>
            <person name="Beckman K.B."/>
            <person name="Gohl D.M."/>
        </authorList>
    </citation>
    <scope>NUCLEOTIDE SEQUENCE</scope>
    <source>
        <strain evidence="2">Duluth1</strain>
        <tissue evidence="2">Whole animal</tissue>
    </source>
</reference>
<evidence type="ECO:0000313" key="3">
    <source>
        <dbReference type="Proteomes" id="UP000828390"/>
    </source>
</evidence>
<dbReference type="AlphaFoldDB" id="A0A9D4BDL1"/>
<sequence>MFLCKAGFPLPIRSTRSSPTKRSGIVVWGGLPTRYFLTTKKYRVAVEYDMDREALGKCSCISRLIVKQSCGDRIDFFYTICTRSARPLPESGGDRAEIVYGSRIGRDDRAEIGKMSCGGRAYRQEVEKKSCIPFLVEQGRVGSGNVGDRGDRVDRIGSGNPG</sequence>
<dbReference type="EMBL" id="JAIWYP010000085">
    <property type="protein sequence ID" value="KAH3689979.1"/>
    <property type="molecule type" value="Genomic_DNA"/>
</dbReference>
<proteinExistence type="predicted"/>
<accession>A0A9D4BDL1</accession>
<dbReference type="Proteomes" id="UP000828390">
    <property type="component" value="Unassembled WGS sequence"/>
</dbReference>
<evidence type="ECO:0000256" key="1">
    <source>
        <dbReference type="SAM" id="MobiDB-lite"/>
    </source>
</evidence>
<reference evidence="2" key="2">
    <citation type="submission" date="2020-11" db="EMBL/GenBank/DDBJ databases">
        <authorList>
            <person name="McCartney M.A."/>
            <person name="Auch B."/>
            <person name="Kono T."/>
            <person name="Mallez S."/>
            <person name="Becker A."/>
            <person name="Gohl D.M."/>
            <person name="Silverstein K.A.T."/>
            <person name="Koren S."/>
            <person name="Bechman K.B."/>
            <person name="Herman A."/>
            <person name="Abrahante J.E."/>
            <person name="Garbe J."/>
        </authorList>
    </citation>
    <scope>NUCLEOTIDE SEQUENCE</scope>
    <source>
        <strain evidence="2">Duluth1</strain>
        <tissue evidence="2">Whole animal</tissue>
    </source>
</reference>
<evidence type="ECO:0000313" key="2">
    <source>
        <dbReference type="EMBL" id="KAH3689979.1"/>
    </source>
</evidence>
<keyword evidence="3" id="KW-1185">Reference proteome</keyword>